<organism evidence="3">
    <name type="scientific">Salvia miltiorrhiza</name>
    <name type="common">Chinese sage</name>
    <dbReference type="NCBI Taxonomy" id="226208"/>
    <lineage>
        <taxon>Eukaryota</taxon>
        <taxon>Viridiplantae</taxon>
        <taxon>Streptophyta</taxon>
        <taxon>Embryophyta</taxon>
        <taxon>Tracheophyta</taxon>
        <taxon>Spermatophyta</taxon>
        <taxon>Magnoliopsida</taxon>
        <taxon>eudicotyledons</taxon>
        <taxon>Gunneridae</taxon>
        <taxon>Pentapetalae</taxon>
        <taxon>asterids</taxon>
        <taxon>lamiids</taxon>
        <taxon>Lamiales</taxon>
        <taxon>Lamiaceae</taxon>
        <taxon>Nepetoideae</taxon>
        <taxon>Mentheae</taxon>
        <taxon>Salviinae</taxon>
        <taxon>Salvia</taxon>
        <taxon>Salvia incertae sedis</taxon>
    </lineage>
</organism>
<dbReference type="AlphaFoldDB" id="A0A678WDT9"/>
<dbReference type="InterPro" id="IPR046848">
    <property type="entry name" value="E_motif"/>
</dbReference>
<dbReference type="InterPro" id="IPR002885">
    <property type="entry name" value="PPR_rpt"/>
</dbReference>
<dbReference type="PANTHER" id="PTHR24015:SF1780">
    <property type="entry name" value="REPEAT SUPERFAMILY PROTEIN, PUTATIVE-RELATED"/>
    <property type="match status" value="1"/>
</dbReference>
<accession>A0A678WDT9</accession>
<reference evidence="3" key="1">
    <citation type="journal article" date="2018" name="Molecules">
        <title>The Pentatricopeptide Repeat Gene Family in Salvia miltiorrhiza: Genome-Wide Characterization and Expression Analysis.</title>
        <authorList>
            <person name="Li H."/>
            <person name="Li C."/>
            <person name="Deng Y."/>
            <person name="Jiang X."/>
            <person name="Lu S."/>
        </authorList>
    </citation>
    <scope>NUCLEOTIDE SEQUENCE</scope>
</reference>
<dbReference type="FunFam" id="1.25.40.10:FF:000682">
    <property type="entry name" value="Pentatricopeptide repeat-containing protein At3g16610"/>
    <property type="match status" value="1"/>
</dbReference>
<dbReference type="FunFam" id="1.25.40.10:FF:000090">
    <property type="entry name" value="Pentatricopeptide repeat-containing protein, chloroplastic"/>
    <property type="match status" value="1"/>
</dbReference>
<dbReference type="GO" id="GO:0009451">
    <property type="term" value="P:RNA modification"/>
    <property type="evidence" value="ECO:0007669"/>
    <property type="project" value="InterPro"/>
</dbReference>
<name>A0A678WDT9_SALMI</name>
<dbReference type="Pfam" id="PF20431">
    <property type="entry name" value="E_motif"/>
    <property type="match status" value="1"/>
</dbReference>
<feature type="repeat" description="PPR" evidence="2">
    <location>
        <begin position="574"/>
        <end position="608"/>
    </location>
</feature>
<feature type="repeat" description="PPR" evidence="2">
    <location>
        <begin position="503"/>
        <end position="537"/>
    </location>
</feature>
<dbReference type="NCBIfam" id="TIGR00756">
    <property type="entry name" value="PPR"/>
    <property type="match status" value="5"/>
</dbReference>
<dbReference type="Pfam" id="PF13041">
    <property type="entry name" value="PPR_2"/>
    <property type="match status" value="3"/>
</dbReference>
<feature type="repeat" description="PPR" evidence="2">
    <location>
        <begin position="402"/>
        <end position="436"/>
    </location>
</feature>
<proteinExistence type="evidence at transcript level"/>
<dbReference type="Pfam" id="PF01535">
    <property type="entry name" value="PPR"/>
    <property type="match status" value="8"/>
</dbReference>
<dbReference type="EMBL" id="MH004781">
    <property type="protein sequence ID" value="AYM00781.1"/>
    <property type="molecule type" value="mRNA"/>
</dbReference>
<feature type="repeat" description="PPR" evidence="2">
    <location>
        <begin position="806"/>
        <end position="840"/>
    </location>
</feature>
<dbReference type="FunFam" id="1.25.40.10:FF:000285">
    <property type="entry name" value="Pentatricopeptide repeat-containing protein, chloroplastic"/>
    <property type="match status" value="1"/>
</dbReference>
<dbReference type="InterPro" id="IPR046960">
    <property type="entry name" value="PPR_At4g14850-like_plant"/>
</dbReference>
<evidence type="ECO:0000256" key="2">
    <source>
        <dbReference type="PROSITE-ProRule" id="PRU00708"/>
    </source>
</evidence>
<evidence type="ECO:0000313" key="3">
    <source>
        <dbReference type="EMBL" id="AYM00781.1"/>
    </source>
</evidence>
<dbReference type="PANTHER" id="PTHR24015">
    <property type="entry name" value="OS07G0578800 PROTEIN-RELATED"/>
    <property type="match status" value="1"/>
</dbReference>
<keyword evidence="1" id="KW-0677">Repeat</keyword>
<dbReference type="PROSITE" id="PS51375">
    <property type="entry name" value="PPR"/>
    <property type="match status" value="7"/>
</dbReference>
<protein>
    <submittedName>
        <fullName evidence="3">Pentatricopeptide repeat protein</fullName>
    </submittedName>
</protein>
<sequence>MRQREKPLNVAWRNPFLPNSCSLISMFNLSLHQNSPFAVRFLSLLPFCRKSQELKALNSILISRGLIGNESLVDHFINHCCRLGSPDLALPAFRIVQKPSLYSQNLLLRSLCDNGLFEDVVSVYKKSRNSGSPSNNYSFPFVIKACAALRDVWFGSMMYCVALKDGFGGNLVVQTALLDFYFKIGEIGNARKVLDEIPQPDLVVWNAMISGYSVNGFDCEALRVFRDMFVAGMKPNSSTLATVLPVCSRVEEVDRRFGVCLHGLVYKLGCIEEESLAPALISMYSNCGDLSAAEEIFDASTRRDVVVWNAMISAYTRSHAPRKAAALFRRILVDEIKPNMVTFVSLLPSCENIGSVESFHAHVFRFGYDREASVVTALVSVYAKLGEMDSAEFLFRDTKVRSLLLWNSMVSAHAGHGFCEQSLELFRLMQADGFDPDAISIVSLLKSCSQLEAAMLGKSAHAFVIRRGIDSNLSLLNAFLAFYFDSSEMVCCFRIFDRMALKSVVTWNTMISGCIDEGELERAMLLFHHMRQEGCKFDMVTLISILPSCHVYSRGSLLGSTIHGYAIRTALASDVSLGNALVSMYINCGELDAARLFFDDMPQKSVVSWNAILTGYRLYNLQKDAIELFHDMIEEDDQMPSCVTLLNVLPACEALHQGKSVHGYIIRRVMIPLETPLLTSLMIMYARFKNLKSCLVMFHFGDKTSISVWNAVISANLLMEDGNTALSFFCELLHSRVEPDEITIHNLISACLHLKNLNISNSIMAYLVKEGFDRDVALGNSLIDMYAKTGSISSAGVLFDSLPHKDNVSWSVMINGCGLHGHGEEALSLYTQMRLLGLKPDRITYMSVLSACSHAGSVEQGRMVFNTMIHEGMLPGREHYACMVDLLGRAGRLDEAYEIVKNQPCGSLVASLLGACLSHGNYELGEEVGRFLLDLKPKDSAPYVILYNIYAAAGKWADANDVRLLLGRNQLAKVPGISLVC</sequence>
<feature type="repeat" description="PPR" evidence="2">
    <location>
        <begin position="304"/>
        <end position="338"/>
    </location>
</feature>
<dbReference type="Gene3D" id="1.25.40.10">
    <property type="entry name" value="Tetratricopeptide repeat domain"/>
    <property type="match status" value="8"/>
</dbReference>
<dbReference type="GO" id="GO:0003723">
    <property type="term" value="F:RNA binding"/>
    <property type="evidence" value="ECO:0007669"/>
    <property type="project" value="InterPro"/>
</dbReference>
<reference evidence="3" key="2">
    <citation type="submission" date="2018-02" db="EMBL/GenBank/DDBJ databases">
        <authorList>
            <person name="Li H.Q."/>
            <person name="Lu S.F."/>
        </authorList>
    </citation>
    <scope>NUCLEOTIDE SEQUENCE</scope>
</reference>
<dbReference type="InterPro" id="IPR011990">
    <property type="entry name" value="TPR-like_helical_dom_sf"/>
</dbReference>
<dbReference type="FunFam" id="1.25.40.10:FF:000343">
    <property type="entry name" value="Pentatricopeptide repeat-containing protein At3g58590"/>
    <property type="match status" value="1"/>
</dbReference>
<feature type="repeat" description="PPR" evidence="2">
    <location>
        <begin position="201"/>
        <end position="235"/>
    </location>
</feature>
<evidence type="ECO:0000256" key="1">
    <source>
        <dbReference type="ARBA" id="ARBA00022737"/>
    </source>
</evidence>
<feature type="repeat" description="PPR" evidence="2">
    <location>
        <begin position="841"/>
        <end position="875"/>
    </location>
</feature>